<dbReference type="Pfam" id="PF13822">
    <property type="entry name" value="ACC_epsilon"/>
    <property type="match status" value="1"/>
</dbReference>
<sequence>MAKHSSEPEVDASQLVFHTRHLSEDEIAAVTAVITAALREQASREEPTEDAAPSAWQRGRRNLRMPLTRGAGAWRSWG</sequence>
<gene>
    <name evidence="2" type="ORF">FPZ11_18105</name>
</gene>
<dbReference type="InterPro" id="IPR032716">
    <property type="entry name" value="ACC_epsilon"/>
</dbReference>
<feature type="region of interest" description="Disordered" evidence="1">
    <location>
        <begin position="40"/>
        <end position="63"/>
    </location>
</feature>
<dbReference type="KEGG" id="huw:FPZ11_18105"/>
<evidence type="ECO:0000313" key="3">
    <source>
        <dbReference type="Proteomes" id="UP000320216"/>
    </source>
</evidence>
<dbReference type="RefSeq" id="WP_146322410.1">
    <property type="nucleotide sequence ID" value="NZ_CP042305.1"/>
</dbReference>
<dbReference type="OrthoDB" id="5120802at2"/>
<evidence type="ECO:0000256" key="1">
    <source>
        <dbReference type="SAM" id="MobiDB-lite"/>
    </source>
</evidence>
<dbReference type="Proteomes" id="UP000320216">
    <property type="component" value="Chromosome"/>
</dbReference>
<proteinExistence type="predicted"/>
<protein>
    <recommendedName>
        <fullName evidence="4">Acyl-CoA carboxylase subunit epsilon</fullName>
    </recommendedName>
</protein>
<keyword evidence="3" id="KW-1185">Reference proteome</keyword>
<name>A0A5B8M7N3_9MICO</name>
<evidence type="ECO:0000313" key="2">
    <source>
        <dbReference type="EMBL" id="QDZ16406.1"/>
    </source>
</evidence>
<reference evidence="2 3" key="1">
    <citation type="submission" date="2019-07" db="EMBL/GenBank/DDBJ databases">
        <title>Full genome sequence of Humibacter sp. WJ7-1.</title>
        <authorList>
            <person name="Im W.-T."/>
        </authorList>
    </citation>
    <scope>NUCLEOTIDE SEQUENCE [LARGE SCALE GENOMIC DNA]</scope>
    <source>
        <strain evidence="2 3">WJ7-1</strain>
    </source>
</reference>
<dbReference type="AlphaFoldDB" id="A0A5B8M7N3"/>
<accession>A0A5B8M7N3</accession>
<dbReference type="GO" id="GO:0004658">
    <property type="term" value="F:propionyl-CoA carboxylase activity"/>
    <property type="evidence" value="ECO:0007669"/>
    <property type="project" value="InterPro"/>
</dbReference>
<dbReference type="GO" id="GO:0003989">
    <property type="term" value="F:acetyl-CoA carboxylase activity"/>
    <property type="evidence" value="ECO:0007669"/>
    <property type="project" value="InterPro"/>
</dbReference>
<dbReference type="EMBL" id="CP042305">
    <property type="protein sequence ID" value="QDZ16406.1"/>
    <property type="molecule type" value="Genomic_DNA"/>
</dbReference>
<organism evidence="2 3">
    <name type="scientific">Humibacter ginsenosidimutans</name>
    <dbReference type="NCBI Taxonomy" id="2599293"/>
    <lineage>
        <taxon>Bacteria</taxon>
        <taxon>Bacillati</taxon>
        <taxon>Actinomycetota</taxon>
        <taxon>Actinomycetes</taxon>
        <taxon>Micrococcales</taxon>
        <taxon>Microbacteriaceae</taxon>
        <taxon>Humibacter</taxon>
    </lineage>
</organism>
<evidence type="ECO:0008006" key="4">
    <source>
        <dbReference type="Google" id="ProtNLM"/>
    </source>
</evidence>